<feature type="domain" description="Plastid lipid-associated protein/fibrillin conserved" evidence="5">
    <location>
        <begin position="91"/>
        <end position="149"/>
    </location>
</feature>
<evidence type="ECO:0000313" key="7">
    <source>
        <dbReference type="Proteomes" id="UP000026915"/>
    </source>
</evidence>
<keyword evidence="7" id="KW-1185">Reference proteome</keyword>
<accession>A0A061DIP6</accession>
<evidence type="ECO:0000256" key="2">
    <source>
        <dbReference type="ARBA" id="ARBA00005845"/>
    </source>
</evidence>
<evidence type="ECO:0000259" key="5">
    <source>
        <dbReference type="Pfam" id="PF04755"/>
    </source>
</evidence>
<proteinExistence type="inferred from homology"/>
<dbReference type="InterPro" id="IPR039633">
    <property type="entry name" value="PAP"/>
</dbReference>
<evidence type="ECO:0000313" key="6">
    <source>
        <dbReference type="EMBL" id="EOX92400.1"/>
    </source>
</evidence>
<dbReference type="GO" id="GO:0009535">
    <property type="term" value="C:chloroplast thylakoid membrane"/>
    <property type="evidence" value="ECO:0000318"/>
    <property type="project" value="GO_Central"/>
</dbReference>
<dbReference type="OMA" id="WLEISFV"/>
<evidence type="ECO:0000256" key="4">
    <source>
        <dbReference type="ARBA" id="ARBA00022946"/>
    </source>
</evidence>
<protein>
    <submittedName>
        <fullName evidence="6">Plastid-lipid associated protein PAP / fibrillin family protein</fullName>
    </submittedName>
</protein>
<dbReference type="InParanoid" id="A0A061DIP6"/>
<name>A0A061DIP6_THECC</name>
<keyword evidence="4" id="KW-0809">Transit peptide</keyword>
<organism evidence="6 7">
    <name type="scientific">Theobroma cacao</name>
    <name type="common">Cacao</name>
    <name type="synonym">Cocoa</name>
    <dbReference type="NCBI Taxonomy" id="3641"/>
    <lineage>
        <taxon>Eukaryota</taxon>
        <taxon>Viridiplantae</taxon>
        <taxon>Streptophyta</taxon>
        <taxon>Embryophyta</taxon>
        <taxon>Tracheophyta</taxon>
        <taxon>Spermatophyta</taxon>
        <taxon>Magnoliopsida</taxon>
        <taxon>eudicotyledons</taxon>
        <taxon>Gunneridae</taxon>
        <taxon>Pentapetalae</taxon>
        <taxon>rosids</taxon>
        <taxon>malvids</taxon>
        <taxon>Malvales</taxon>
        <taxon>Malvaceae</taxon>
        <taxon>Byttnerioideae</taxon>
        <taxon>Theobroma</taxon>
    </lineage>
</organism>
<dbReference type="eggNOG" id="ENOG502QRU1">
    <property type="taxonomic scope" value="Eukaryota"/>
</dbReference>
<comment type="similarity">
    <text evidence="2">Belongs to the PAP/fibrillin family.</text>
</comment>
<keyword evidence="3" id="KW-0934">Plastid</keyword>
<dbReference type="EMBL" id="CM001879">
    <property type="protein sequence ID" value="EOX92400.1"/>
    <property type="molecule type" value="Genomic_DNA"/>
</dbReference>
<dbReference type="InterPro" id="IPR006843">
    <property type="entry name" value="PAP/fibrillin_dom"/>
</dbReference>
<dbReference type="HOGENOM" id="CLU_069245_2_0_1"/>
<dbReference type="Proteomes" id="UP000026915">
    <property type="component" value="Chromosome 1"/>
</dbReference>
<dbReference type="PANTHER" id="PTHR31906">
    <property type="entry name" value="PLASTID-LIPID-ASSOCIATED PROTEIN 4, CHLOROPLASTIC-RELATED"/>
    <property type="match status" value="1"/>
</dbReference>
<evidence type="ECO:0000256" key="3">
    <source>
        <dbReference type="ARBA" id="ARBA00022640"/>
    </source>
</evidence>
<sequence>MACKLLQHPVPTSQAIPSIPMIRKIITAQKLAPAMQSTTKSIRLFGPPSGLKHILKNTTKVAEDSCSLVNDDMEVEEKGKEPLQNRTPDLIKTNFYQAIKGINGGIFGVQSARKSEIERLVALLQTQNPTPDPALHLEKVGGCWKLVYAVNMIEFNIPGLNLLNGRLKIEFNTLKTASITRVDMCYDKSTITPDQLRNVLGKKYDLLLSIFNPEGWLEISFVDDTMMIGRDDKGNTFVLERSE</sequence>
<dbReference type="GO" id="GO:0010236">
    <property type="term" value="P:plastoquinone biosynthetic process"/>
    <property type="evidence" value="ECO:0000318"/>
    <property type="project" value="GO_Central"/>
</dbReference>
<reference evidence="6 7" key="1">
    <citation type="journal article" date="2013" name="Genome Biol.">
        <title>The genome sequence of the most widely cultivated cacao type and its use to identify candidate genes regulating pod color.</title>
        <authorList>
            <person name="Motamayor J.C."/>
            <person name="Mockaitis K."/>
            <person name="Schmutz J."/>
            <person name="Haiminen N."/>
            <person name="Iii D.L."/>
            <person name="Cornejo O."/>
            <person name="Findley S.D."/>
            <person name="Zheng P."/>
            <person name="Utro F."/>
            <person name="Royaert S."/>
            <person name="Saski C."/>
            <person name="Jenkins J."/>
            <person name="Podicheti R."/>
            <person name="Zhao M."/>
            <person name="Scheffler B.E."/>
            <person name="Stack J.C."/>
            <person name="Feltus F.A."/>
            <person name="Mustiga G.M."/>
            <person name="Amores F."/>
            <person name="Phillips W."/>
            <person name="Marelli J.P."/>
            <person name="May G.D."/>
            <person name="Shapiro H."/>
            <person name="Ma J."/>
            <person name="Bustamante C.D."/>
            <person name="Schnell R.J."/>
            <person name="Main D."/>
            <person name="Gilbert D."/>
            <person name="Parida L."/>
            <person name="Kuhn D.N."/>
        </authorList>
    </citation>
    <scope>NUCLEOTIDE SEQUENCE [LARGE SCALE GENOMIC DNA]</scope>
    <source>
        <strain evidence="7">cv. Matina 1-6</strain>
    </source>
</reference>
<comment type="subcellular location">
    <subcellularLocation>
        <location evidence="1">Plastid</location>
    </subcellularLocation>
</comment>
<gene>
    <name evidence="6" type="ORF">TCM_001353</name>
</gene>
<dbReference type="AlphaFoldDB" id="A0A061DIP6"/>
<dbReference type="Gramene" id="EOX92400">
    <property type="protein sequence ID" value="EOX92400"/>
    <property type="gene ID" value="TCM_001353"/>
</dbReference>
<evidence type="ECO:0000256" key="1">
    <source>
        <dbReference type="ARBA" id="ARBA00004474"/>
    </source>
</evidence>
<dbReference type="Pfam" id="PF04755">
    <property type="entry name" value="PAP_fibrillin"/>
    <property type="match status" value="2"/>
</dbReference>
<feature type="domain" description="Plastid lipid-associated protein/fibrillin conserved" evidence="5">
    <location>
        <begin position="160"/>
        <end position="239"/>
    </location>
</feature>
<dbReference type="STRING" id="3641.A0A061DIP6"/>